<evidence type="ECO:0000259" key="6">
    <source>
        <dbReference type="PROSITE" id="PS51755"/>
    </source>
</evidence>
<organism evidence="7 8">
    <name type="scientific">Kibdelosporangium aridum</name>
    <dbReference type="NCBI Taxonomy" id="2030"/>
    <lineage>
        <taxon>Bacteria</taxon>
        <taxon>Bacillati</taxon>
        <taxon>Actinomycetota</taxon>
        <taxon>Actinomycetes</taxon>
        <taxon>Pseudonocardiales</taxon>
        <taxon>Pseudonocardiaceae</taxon>
        <taxon>Kibdelosporangium</taxon>
    </lineage>
</organism>
<dbReference type="CDD" id="cd15831">
    <property type="entry name" value="BTAD"/>
    <property type="match status" value="1"/>
</dbReference>
<dbReference type="Pfam" id="PF00486">
    <property type="entry name" value="Trans_reg_C"/>
    <property type="match status" value="1"/>
</dbReference>
<dbReference type="SUPFAM" id="SSF52540">
    <property type="entry name" value="P-loop containing nucleoside triphosphate hydrolases"/>
    <property type="match status" value="1"/>
</dbReference>
<dbReference type="PROSITE" id="PS51755">
    <property type="entry name" value="OMPR_PHOB"/>
    <property type="match status" value="1"/>
</dbReference>
<accession>A0A428ZKN0</accession>
<dbReference type="AlphaFoldDB" id="A0A428ZKN0"/>
<dbReference type="GO" id="GO:0003677">
    <property type="term" value="F:DNA binding"/>
    <property type="evidence" value="ECO:0007669"/>
    <property type="project" value="UniProtKB-UniRule"/>
</dbReference>
<feature type="DNA-binding region" description="OmpR/PhoB-type" evidence="5">
    <location>
        <begin position="1"/>
        <end position="100"/>
    </location>
</feature>
<reference evidence="7 8" key="1">
    <citation type="submission" date="2018-05" db="EMBL/GenBank/DDBJ databases">
        <title>Evolution of GPA BGCs.</title>
        <authorList>
            <person name="Waglechner N."/>
            <person name="Wright G.D."/>
        </authorList>
    </citation>
    <scope>NUCLEOTIDE SEQUENCE [LARGE SCALE GENOMIC DNA]</scope>
    <source>
        <strain evidence="7 8">A82846</strain>
    </source>
</reference>
<dbReference type="InterPro" id="IPR036388">
    <property type="entry name" value="WH-like_DNA-bd_sf"/>
</dbReference>
<dbReference type="InterPro" id="IPR027417">
    <property type="entry name" value="P-loop_NTPase"/>
</dbReference>
<dbReference type="InterPro" id="IPR042197">
    <property type="entry name" value="Apaf_helical"/>
</dbReference>
<dbReference type="SUPFAM" id="SSF48452">
    <property type="entry name" value="TPR-like"/>
    <property type="match status" value="1"/>
</dbReference>
<dbReference type="SUPFAM" id="SSF46894">
    <property type="entry name" value="C-terminal effector domain of the bipartite response regulators"/>
    <property type="match status" value="1"/>
</dbReference>
<dbReference type="GO" id="GO:0043531">
    <property type="term" value="F:ADP binding"/>
    <property type="evidence" value="ECO:0007669"/>
    <property type="project" value="InterPro"/>
</dbReference>
<evidence type="ECO:0000313" key="7">
    <source>
        <dbReference type="EMBL" id="RSM88623.1"/>
    </source>
</evidence>
<dbReference type="InterPro" id="IPR016032">
    <property type="entry name" value="Sig_transdc_resp-reg_C-effctor"/>
</dbReference>
<keyword evidence="3 5" id="KW-0238">DNA-binding</keyword>
<dbReference type="Pfam" id="PF03704">
    <property type="entry name" value="BTAD"/>
    <property type="match status" value="1"/>
</dbReference>
<evidence type="ECO:0000313" key="8">
    <source>
        <dbReference type="Proteomes" id="UP000287547"/>
    </source>
</evidence>
<dbReference type="Gene3D" id="1.10.10.10">
    <property type="entry name" value="Winged helix-like DNA-binding domain superfamily/Winged helix DNA-binding domain"/>
    <property type="match status" value="1"/>
</dbReference>
<dbReference type="Gene3D" id="3.40.50.300">
    <property type="entry name" value="P-loop containing nucleotide triphosphate hydrolases"/>
    <property type="match status" value="1"/>
</dbReference>
<comment type="caution">
    <text evidence="7">The sequence shown here is derived from an EMBL/GenBank/DDBJ whole genome shotgun (WGS) entry which is preliminary data.</text>
</comment>
<dbReference type="InterPro" id="IPR011990">
    <property type="entry name" value="TPR-like_helical_dom_sf"/>
</dbReference>
<dbReference type="InterPro" id="IPR041664">
    <property type="entry name" value="AAA_16"/>
</dbReference>
<evidence type="ECO:0000256" key="1">
    <source>
        <dbReference type="ARBA" id="ARBA00005820"/>
    </source>
</evidence>
<dbReference type="Proteomes" id="UP000287547">
    <property type="component" value="Unassembled WGS sequence"/>
</dbReference>
<dbReference type="EMBL" id="QHKI01000004">
    <property type="protein sequence ID" value="RSM88623.1"/>
    <property type="molecule type" value="Genomic_DNA"/>
</dbReference>
<dbReference type="SMART" id="SM00862">
    <property type="entry name" value="Trans_reg_C"/>
    <property type="match status" value="1"/>
</dbReference>
<dbReference type="PANTHER" id="PTHR35807">
    <property type="entry name" value="TRANSCRIPTIONAL REGULATOR REDD-RELATED"/>
    <property type="match status" value="1"/>
</dbReference>
<dbReference type="GO" id="GO:0006355">
    <property type="term" value="P:regulation of DNA-templated transcription"/>
    <property type="evidence" value="ECO:0007669"/>
    <property type="project" value="InterPro"/>
</dbReference>
<comment type="similarity">
    <text evidence="1">Belongs to the AfsR/DnrI/RedD regulatory family.</text>
</comment>
<dbReference type="FunFam" id="1.25.40.10:FF:000222">
    <property type="entry name" value="SARP family transcriptional regulator"/>
    <property type="match status" value="1"/>
</dbReference>
<dbReference type="GO" id="GO:0000160">
    <property type="term" value="P:phosphorelay signal transduction system"/>
    <property type="evidence" value="ECO:0007669"/>
    <property type="project" value="InterPro"/>
</dbReference>
<dbReference type="InterPro" id="IPR003593">
    <property type="entry name" value="AAA+_ATPase"/>
</dbReference>
<evidence type="ECO:0000256" key="4">
    <source>
        <dbReference type="ARBA" id="ARBA00023163"/>
    </source>
</evidence>
<evidence type="ECO:0000256" key="2">
    <source>
        <dbReference type="ARBA" id="ARBA00023015"/>
    </source>
</evidence>
<dbReference type="SMART" id="SM00382">
    <property type="entry name" value="AAA"/>
    <property type="match status" value="1"/>
</dbReference>
<keyword evidence="4" id="KW-0804">Transcription</keyword>
<feature type="domain" description="OmpR/PhoB-type" evidence="6">
    <location>
        <begin position="1"/>
        <end position="100"/>
    </location>
</feature>
<dbReference type="Pfam" id="PF13191">
    <property type="entry name" value="AAA_16"/>
    <property type="match status" value="1"/>
</dbReference>
<evidence type="ECO:0000256" key="3">
    <source>
        <dbReference type="ARBA" id="ARBA00023125"/>
    </source>
</evidence>
<dbReference type="Gene3D" id="1.25.40.10">
    <property type="entry name" value="Tetratricopeptide repeat domain"/>
    <property type="match status" value="1"/>
</dbReference>
<dbReference type="InterPro" id="IPR005158">
    <property type="entry name" value="BTAD"/>
</dbReference>
<protein>
    <recommendedName>
        <fullName evidence="6">OmpR/PhoB-type domain-containing protein</fullName>
    </recommendedName>
</protein>
<dbReference type="Gene3D" id="1.10.8.430">
    <property type="entry name" value="Helical domain of apoptotic protease-activating factors"/>
    <property type="match status" value="1"/>
</dbReference>
<name>A0A428ZKN0_KIBAR</name>
<proteinExistence type="inferred from homology"/>
<sequence>MPGREGCDVRFRILGPTLVSDGTSWTGVGPAKWRSLLATLLIKAGDVVPFDQLVHELWGDHPPKTATTQVHGYVMRIRRALGDPRGRLLVTTAPGYRLAVAPAEIDAQRFAVLASEGRAALQAGDAQRAADLLGEALALWRGDALCDVPPTSLVRTETDRLTEQRLAAWESRIEADLACGRHGVVIGELQRHVAEHPLREQPWHHLMLALHRSRRRAEALQTYRRLRQTLIDELGVEPCAAIQALHHHILTDSGQAAVRAVSQLPADLPDFTGRAEPLDMIVRTLSGGVPEGPPPVVVVYGSPGVGKSALAVHAARAVSSAFPDGQVYLDLGDPADMLADLLRSLGVTAIPHGLQARAARFRSMLTGKRILLVLDDAARADQIRPLLPPTGDSAVVITSRRLMTDLPGAVHVELDVFRHHEARQLLMRVAGSERVSREPIEADAIVRSCGYLPLAIRIAGGKLAGRPAWSLRVVAQRLACESRRLSELTLGELNVRASFDKSLRLLPDEAVRAFRLLGLLGAQTVPAWVIGRLLDRPDADDVLDELVDANLVRLVTMDSHGQPNYRLPDLLRVHAVEGASAIPAHDRQEALRRVLGFAAVTEAAAGKR</sequence>
<dbReference type="SMART" id="SM01043">
    <property type="entry name" value="BTAD"/>
    <property type="match status" value="1"/>
</dbReference>
<gene>
    <name evidence="7" type="ORF">DMH04_08315</name>
</gene>
<keyword evidence="2" id="KW-0805">Transcription regulation</keyword>
<dbReference type="InterPro" id="IPR001867">
    <property type="entry name" value="OmpR/PhoB-type_DNA-bd"/>
</dbReference>
<dbReference type="PRINTS" id="PR00364">
    <property type="entry name" value="DISEASERSIST"/>
</dbReference>
<evidence type="ECO:0000256" key="5">
    <source>
        <dbReference type="PROSITE-ProRule" id="PRU01091"/>
    </source>
</evidence>
<dbReference type="InterPro" id="IPR051677">
    <property type="entry name" value="AfsR-DnrI-RedD_regulator"/>
</dbReference>
<dbReference type="PANTHER" id="PTHR35807:SF1">
    <property type="entry name" value="TRANSCRIPTIONAL REGULATOR REDD"/>
    <property type="match status" value="1"/>
</dbReference>